<protein>
    <submittedName>
        <fullName evidence="5">Uncharacterized protein</fullName>
    </submittedName>
</protein>
<dbReference type="OrthoDB" id="2544694at2759"/>
<dbReference type="EMBL" id="JAFBMS010000074">
    <property type="protein sequence ID" value="KAG9338082.1"/>
    <property type="molecule type" value="Genomic_DNA"/>
</dbReference>
<name>A0A8T2NKA6_9TELE</name>
<sequence>MILVSFLSTAVFATVSAFSVSYTMFAVTRALSIEWTDIQHRTFTGTIISMAWSVGSMLLALLAYLIRDWRHLTLAATSPCLVAIISWW</sequence>
<feature type="transmembrane region" description="Helical" evidence="2">
    <location>
        <begin position="43"/>
        <end position="66"/>
    </location>
</feature>
<feature type="chain" id="PRO_5036275773" evidence="3">
    <location>
        <begin position="18"/>
        <end position="88"/>
    </location>
</feature>
<comment type="subcellular location">
    <subcellularLocation>
        <location evidence="1">Membrane</location>
        <topology evidence="1">Multi-pass membrane protein</topology>
    </subcellularLocation>
</comment>
<organism evidence="5 6">
    <name type="scientific">Albula glossodonta</name>
    <name type="common">roundjaw bonefish</name>
    <dbReference type="NCBI Taxonomy" id="121402"/>
    <lineage>
        <taxon>Eukaryota</taxon>
        <taxon>Metazoa</taxon>
        <taxon>Chordata</taxon>
        <taxon>Craniata</taxon>
        <taxon>Vertebrata</taxon>
        <taxon>Euteleostomi</taxon>
        <taxon>Actinopterygii</taxon>
        <taxon>Neopterygii</taxon>
        <taxon>Teleostei</taxon>
        <taxon>Albuliformes</taxon>
        <taxon>Albulidae</taxon>
        <taxon>Albula</taxon>
    </lineage>
</organism>
<dbReference type="Proteomes" id="UP000824540">
    <property type="component" value="Unassembled WGS sequence"/>
</dbReference>
<evidence type="ECO:0000313" key="6">
    <source>
        <dbReference type="Proteomes" id="UP000824540"/>
    </source>
</evidence>
<accession>A0A8T2NKA6</accession>
<dbReference type="AlphaFoldDB" id="A0A8T2NKA6"/>
<feature type="signal peptide" evidence="3">
    <location>
        <begin position="1"/>
        <end position="17"/>
    </location>
</feature>
<dbReference type="Gene3D" id="1.20.1250.20">
    <property type="entry name" value="MFS general substrate transporter like domains"/>
    <property type="match status" value="1"/>
</dbReference>
<keyword evidence="2" id="KW-0472">Membrane</keyword>
<dbReference type="EMBL" id="JAFBMS010002259">
    <property type="protein sequence ID" value="KAG9328417.1"/>
    <property type="molecule type" value="Genomic_DNA"/>
</dbReference>
<dbReference type="GO" id="GO:0016020">
    <property type="term" value="C:membrane"/>
    <property type="evidence" value="ECO:0007669"/>
    <property type="project" value="UniProtKB-SubCell"/>
</dbReference>
<proteinExistence type="predicted"/>
<keyword evidence="6" id="KW-1185">Reference proteome</keyword>
<evidence type="ECO:0000313" key="5">
    <source>
        <dbReference type="EMBL" id="KAG9338082.1"/>
    </source>
</evidence>
<reference evidence="5" key="1">
    <citation type="thesis" date="2021" institute="BYU ScholarsArchive" country="Provo, UT, USA">
        <title>Applications of and Algorithms for Genome Assembly and Genomic Analyses with an Emphasis on Marine Teleosts.</title>
        <authorList>
            <person name="Pickett B.D."/>
        </authorList>
    </citation>
    <scope>NUCLEOTIDE SEQUENCE</scope>
    <source>
        <strain evidence="5">HI-2016</strain>
    </source>
</reference>
<evidence type="ECO:0000313" key="4">
    <source>
        <dbReference type="EMBL" id="KAG9328417.1"/>
    </source>
</evidence>
<keyword evidence="3" id="KW-0732">Signal</keyword>
<keyword evidence="2" id="KW-1133">Transmembrane helix</keyword>
<evidence type="ECO:0000256" key="2">
    <source>
        <dbReference type="SAM" id="Phobius"/>
    </source>
</evidence>
<dbReference type="InterPro" id="IPR036259">
    <property type="entry name" value="MFS_trans_sf"/>
</dbReference>
<gene>
    <name evidence="4" type="ORF">JZ751_014012</name>
    <name evidence="5" type="ORF">JZ751_027160</name>
</gene>
<evidence type="ECO:0000256" key="1">
    <source>
        <dbReference type="ARBA" id="ARBA00004141"/>
    </source>
</evidence>
<keyword evidence="2" id="KW-0812">Transmembrane</keyword>
<dbReference type="SUPFAM" id="SSF103473">
    <property type="entry name" value="MFS general substrate transporter"/>
    <property type="match status" value="1"/>
</dbReference>
<comment type="caution">
    <text evidence="5">The sequence shown here is derived from an EMBL/GenBank/DDBJ whole genome shotgun (WGS) entry which is preliminary data.</text>
</comment>
<evidence type="ECO:0000256" key="3">
    <source>
        <dbReference type="SAM" id="SignalP"/>
    </source>
</evidence>